<evidence type="ECO:0000256" key="2">
    <source>
        <dbReference type="SAM" id="MobiDB-lite"/>
    </source>
</evidence>
<feature type="non-terminal residue" evidence="3">
    <location>
        <position position="1"/>
    </location>
</feature>
<reference evidence="3" key="1">
    <citation type="submission" date="2021-02" db="EMBL/GenBank/DDBJ databases">
        <authorList>
            <person name="Dougan E. K."/>
            <person name="Rhodes N."/>
            <person name="Thang M."/>
            <person name="Chan C."/>
        </authorList>
    </citation>
    <scope>NUCLEOTIDE SEQUENCE</scope>
</reference>
<organism evidence="3 4">
    <name type="scientific">Polarella glacialis</name>
    <name type="common">Dinoflagellate</name>
    <dbReference type="NCBI Taxonomy" id="89957"/>
    <lineage>
        <taxon>Eukaryota</taxon>
        <taxon>Sar</taxon>
        <taxon>Alveolata</taxon>
        <taxon>Dinophyceae</taxon>
        <taxon>Suessiales</taxon>
        <taxon>Suessiaceae</taxon>
        <taxon>Polarella</taxon>
    </lineage>
</organism>
<dbReference type="Proteomes" id="UP000654075">
    <property type="component" value="Unassembled WGS sequence"/>
</dbReference>
<dbReference type="AlphaFoldDB" id="A0A813E9M6"/>
<evidence type="ECO:0000256" key="1">
    <source>
        <dbReference type="SAM" id="Coils"/>
    </source>
</evidence>
<dbReference type="GO" id="GO:0035869">
    <property type="term" value="C:ciliary transition zone"/>
    <property type="evidence" value="ECO:0007669"/>
    <property type="project" value="TreeGrafter"/>
</dbReference>
<dbReference type="PANTHER" id="PTHR14240">
    <property type="entry name" value="RETINITIS PIGMENTOSA GTPASE REGULATOR-INTERACTING PROTEIN"/>
    <property type="match status" value="1"/>
</dbReference>
<dbReference type="InterPro" id="IPR031139">
    <property type="entry name" value="RPGRIP1_fam"/>
</dbReference>
<keyword evidence="1" id="KW-0175">Coiled coil</keyword>
<name>A0A813E9M6_POLGL</name>
<proteinExistence type="predicted"/>
<dbReference type="InterPro" id="IPR035892">
    <property type="entry name" value="C2_domain_sf"/>
</dbReference>
<evidence type="ECO:0008006" key="5">
    <source>
        <dbReference type="Google" id="ProtNLM"/>
    </source>
</evidence>
<evidence type="ECO:0000313" key="3">
    <source>
        <dbReference type="EMBL" id="CAE8594653.1"/>
    </source>
</evidence>
<keyword evidence="4" id="KW-1185">Reference proteome</keyword>
<gene>
    <name evidence="3" type="ORF">PGLA1383_LOCUS13179</name>
</gene>
<dbReference type="GO" id="GO:1905515">
    <property type="term" value="P:non-motile cilium assembly"/>
    <property type="evidence" value="ECO:0007669"/>
    <property type="project" value="TreeGrafter"/>
</dbReference>
<protein>
    <recommendedName>
        <fullName evidence="5">C2 domain-containing protein</fullName>
    </recommendedName>
</protein>
<dbReference type="Gene3D" id="2.60.40.150">
    <property type="entry name" value="C2 domain"/>
    <property type="match status" value="2"/>
</dbReference>
<feature type="compositionally biased region" description="Basic and acidic residues" evidence="2">
    <location>
        <begin position="728"/>
        <end position="743"/>
    </location>
</feature>
<sequence>MRAKGGIEPPASTWAGTSAASIEGLTRRVDTLRADKDELGQELRALQEVCQRERDITKDLRSMHRLDLDELGLQIQVTMASTESCRKLAADRERRVQEMQVQLVKRREHAQAQPARLRDGTIQRSPDVVSEGGFSELSDVTGGNALDLYITVGRVEERALLELPQQQGAGALLEVPPEGALVTLVLAEFMHCDVGSTETAAGLRPRYDSLLSFGPFEVGDAQVEHFARGAVRLELQAFSATGTAAYVLGRAILPLAALLDCTPKDANPVVAGTLCFASETDSRVQIAAIHYKARWRKPIIQELQDYTARRGMSPAAAVAATIYGAGAGARACAGLADAAKALLVHVVSVSGLVPSLPGMMPEQLQPYVTYEVSGHKAHFTKTMMGPNCAFEDVSRTIVRVDADFCRWAEAGGMQLLVFDASQPHAGPTEEQLGLLGEARIDVSQLLTSPFAAVQGRFPLRRAAASGAPESPPVGYIEVSLRWHDDPSTVLAAGAGGPSAVDLDSGGLLTDERYQVTWQRVVRRLHVLQVTPVDWFYQHDVDKDGFWSRSVLEADQVFNRTWRVTTPFVSKMGSKRVGGSAGPAWKRQRGTGVKSKIGTIIAALQEPGLSSEANDATRAMLAEGAQSAFAAAVEDRHPMQETVATYIKEVISDIAQRLAVVAAEGRQAVATADSELELHKAQSQVALDELEEAKARIVAKSGALDGASFTLGECLQAIASSDAEQLAHASERDKLDKEQSKFKAEEEEELKAFLDQGPAVGGSEKEAKKAMEKLMKEFGKLGAEPALLAAAPPVLFKTPE</sequence>
<accession>A0A813E9M6</accession>
<evidence type="ECO:0000313" key="4">
    <source>
        <dbReference type="Proteomes" id="UP000654075"/>
    </source>
</evidence>
<dbReference type="PANTHER" id="PTHR14240:SF1">
    <property type="entry name" value="PROTEIN FANTOM-RELATED"/>
    <property type="match status" value="1"/>
</dbReference>
<dbReference type="SUPFAM" id="SSF49562">
    <property type="entry name" value="C2 domain (Calcium/lipid-binding domain, CaLB)"/>
    <property type="match status" value="1"/>
</dbReference>
<feature type="region of interest" description="Disordered" evidence="2">
    <location>
        <begin position="728"/>
        <end position="747"/>
    </location>
</feature>
<dbReference type="OrthoDB" id="446770at2759"/>
<feature type="coiled-coil region" evidence="1">
    <location>
        <begin position="22"/>
        <end position="56"/>
    </location>
</feature>
<dbReference type="EMBL" id="CAJNNV010007234">
    <property type="protein sequence ID" value="CAE8594653.1"/>
    <property type="molecule type" value="Genomic_DNA"/>
</dbReference>
<comment type="caution">
    <text evidence="3">The sequence shown here is derived from an EMBL/GenBank/DDBJ whole genome shotgun (WGS) entry which is preliminary data.</text>
</comment>